<feature type="region of interest" description="Disordered" evidence="1">
    <location>
        <begin position="1"/>
        <end position="23"/>
    </location>
</feature>
<dbReference type="EMBL" id="CP006905">
    <property type="protein sequence ID" value="AIY82417.1"/>
    <property type="molecule type" value="Genomic_DNA"/>
</dbReference>
<protein>
    <submittedName>
        <fullName evidence="2">Uncharacterized protein</fullName>
    </submittedName>
</protein>
<evidence type="ECO:0000256" key="1">
    <source>
        <dbReference type="SAM" id="MobiDB-lite"/>
    </source>
</evidence>
<evidence type="ECO:0000313" key="3">
    <source>
        <dbReference type="Proteomes" id="UP000030635"/>
    </source>
</evidence>
<dbReference type="RefSeq" id="WP_039315905.1">
    <property type="nucleotide sequence ID" value="NZ_CP006905.1"/>
</dbReference>
<sequence>MAFMNFFKNEDEREEISGEDDKPIGGFNNWKDALESMKSNQVNKHKEMIKVSLEDIIKKLKLYDINSNNLDNIIYEKANYFEENREALKDKYKENDYNKLIYKFSEDILEEYK</sequence>
<evidence type="ECO:0000313" key="2">
    <source>
        <dbReference type="EMBL" id="AIY82417.1"/>
    </source>
</evidence>
<dbReference type="AlphaFoldDB" id="A0A0A7FS37"/>
<dbReference type="OrthoDB" id="9962642at2"/>
<feature type="compositionally biased region" description="Basic and acidic residues" evidence="1">
    <location>
        <begin position="8"/>
        <end position="23"/>
    </location>
</feature>
<dbReference type="KEGG" id="cbv:U729_2690"/>
<organism evidence="2 3">
    <name type="scientific">Clostridium baratii str. Sullivan</name>
    <dbReference type="NCBI Taxonomy" id="1415775"/>
    <lineage>
        <taxon>Bacteria</taxon>
        <taxon>Bacillati</taxon>
        <taxon>Bacillota</taxon>
        <taxon>Clostridia</taxon>
        <taxon>Eubacteriales</taxon>
        <taxon>Clostridiaceae</taxon>
        <taxon>Clostridium</taxon>
    </lineage>
</organism>
<reference evidence="2 3" key="1">
    <citation type="journal article" date="2015" name="Infect. Genet. Evol.">
        <title>Genomic sequences of six botulinum neurotoxin-producing strains representing three clostridial species illustrate the mobility and diversity of botulinum neurotoxin genes.</title>
        <authorList>
            <person name="Smith T.J."/>
            <person name="Hill K.K."/>
            <person name="Xie G."/>
            <person name="Foley B.T."/>
            <person name="Williamson C.H."/>
            <person name="Foster J.T."/>
            <person name="Johnson S.L."/>
            <person name="Chertkov O."/>
            <person name="Teshima H."/>
            <person name="Gibbons H.S."/>
            <person name="Johnsky L.A."/>
            <person name="Karavis M.A."/>
            <person name="Smith L.A."/>
        </authorList>
    </citation>
    <scope>NUCLEOTIDE SEQUENCE [LARGE SCALE GENOMIC DNA]</scope>
    <source>
        <strain evidence="2">Sullivan</strain>
    </source>
</reference>
<name>A0A0A7FS37_9CLOT</name>
<dbReference type="eggNOG" id="ENOG50327SI">
    <property type="taxonomic scope" value="Bacteria"/>
</dbReference>
<dbReference type="HOGENOM" id="CLU_2129096_0_0_9"/>
<dbReference type="Proteomes" id="UP000030635">
    <property type="component" value="Chromosome"/>
</dbReference>
<accession>A0A0A7FS37</accession>
<proteinExistence type="predicted"/>
<keyword evidence="3" id="KW-1185">Reference proteome</keyword>
<gene>
    <name evidence="2" type="ORF">U729_2690</name>
</gene>